<reference evidence="1" key="1">
    <citation type="submission" date="2020-04" db="EMBL/GenBank/DDBJ databases">
        <title>A desert anoxygenic phototrophic bacterium fixes CO2 using RubisCO under aerobic conditions.</title>
        <authorList>
            <person name="Tang K."/>
        </authorList>
    </citation>
    <scope>NUCLEOTIDE SEQUENCE [LARGE SCALE GENOMIC DNA]</scope>
    <source>
        <strain evidence="1">MIMtkB3</strain>
    </source>
</reference>
<proteinExistence type="predicted"/>
<sequence length="70" mass="7472">MASEKSGKDAVGTGRRGFLRVLGTTAAGAAVAVPLVAAGPAEAKESEADRVKARYKETDHVKTYYRTNRY</sequence>
<dbReference type="PIRSF" id="PIRSF036704">
    <property type="entry name" value="UCP036704"/>
    <property type="match status" value="1"/>
</dbReference>
<dbReference type="EMBL" id="CP051775">
    <property type="protein sequence ID" value="QJE73479.1"/>
    <property type="molecule type" value="Genomic_DNA"/>
</dbReference>
<dbReference type="AlphaFoldDB" id="A0A858R7D3"/>
<evidence type="ECO:0000313" key="1">
    <source>
        <dbReference type="EMBL" id="QJE73479.1"/>
    </source>
</evidence>
<protein>
    <submittedName>
        <fullName evidence="1">Formate dehydrogenase</fullName>
    </submittedName>
</protein>
<gene>
    <name evidence="1" type="ORF">HHL28_10585</name>
</gene>
<dbReference type="InterPro" id="IPR014177">
    <property type="entry name" value="Formate_DH_TAT-contain"/>
</dbReference>
<keyword evidence="2" id="KW-1185">Reference proteome</keyword>
<accession>A0A858R7D3</accession>
<dbReference type="InterPro" id="IPR006311">
    <property type="entry name" value="TAT_signal"/>
</dbReference>
<dbReference type="PROSITE" id="PS51318">
    <property type="entry name" value="TAT"/>
    <property type="match status" value="1"/>
</dbReference>
<name>A0A858R7D3_9PROT</name>
<dbReference type="KEGG" id="acru:HHL28_10585"/>
<dbReference type="NCBIfam" id="TIGR02811">
    <property type="entry name" value="formate_TAT"/>
    <property type="match status" value="1"/>
</dbReference>
<dbReference type="Proteomes" id="UP000501891">
    <property type="component" value="Chromosome"/>
</dbReference>
<evidence type="ECO:0000313" key="2">
    <source>
        <dbReference type="Proteomes" id="UP000501891"/>
    </source>
</evidence>
<organism evidence="1 2">
    <name type="scientific">Aerophototrophica crusticola</name>
    <dbReference type="NCBI Taxonomy" id="1709002"/>
    <lineage>
        <taxon>Bacteria</taxon>
        <taxon>Pseudomonadati</taxon>
        <taxon>Pseudomonadota</taxon>
        <taxon>Alphaproteobacteria</taxon>
        <taxon>Rhodospirillales</taxon>
        <taxon>Rhodospirillaceae</taxon>
        <taxon>Aerophototrophica</taxon>
    </lineage>
</organism>